<evidence type="ECO:0000259" key="6">
    <source>
        <dbReference type="PROSITE" id="PS50011"/>
    </source>
</evidence>
<keyword evidence="7" id="KW-0808">Transferase</keyword>
<keyword evidence="4" id="KW-0067">ATP-binding</keyword>
<dbReference type="PROSITE" id="PS50011">
    <property type="entry name" value="PROTEIN_KINASE_DOM"/>
    <property type="match status" value="1"/>
</dbReference>
<dbReference type="Pfam" id="PF00515">
    <property type="entry name" value="TPR_1"/>
    <property type="match status" value="1"/>
</dbReference>
<evidence type="ECO:0000313" key="7">
    <source>
        <dbReference type="EMBL" id="ACX72861.1"/>
    </source>
</evidence>
<dbReference type="EMBL" id="CP001787">
    <property type="protein sequence ID" value="ACX72861.1"/>
    <property type="molecule type" value="Genomic_DNA"/>
</dbReference>
<dbReference type="InterPro" id="IPR000719">
    <property type="entry name" value="Prot_kinase_dom"/>
</dbReference>
<feature type="repeat" description="TPR" evidence="5">
    <location>
        <begin position="105"/>
        <end position="138"/>
    </location>
</feature>
<dbReference type="eggNOG" id="arCOG03038">
    <property type="taxonomic scope" value="Archaea"/>
</dbReference>
<dbReference type="InterPro" id="IPR017441">
    <property type="entry name" value="Protein_kinase_ATP_BS"/>
</dbReference>
<dbReference type="CDD" id="cd14014">
    <property type="entry name" value="STKc_PknB_like"/>
    <property type="match status" value="1"/>
</dbReference>
<dbReference type="InterPro" id="IPR019734">
    <property type="entry name" value="TPR_rpt"/>
</dbReference>
<dbReference type="PROSITE" id="PS50293">
    <property type="entry name" value="TPR_REGION"/>
    <property type="match status" value="2"/>
</dbReference>
<dbReference type="InterPro" id="IPR011990">
    <property type="entry name" value="TPR-like_helical_dom_sf"/>
</dbReference>
<gene>
    <name evidence="7" type="ordered locus">Metvu_1003</name>
</gene>
<dbReference type="SUPFAM" id="SSF48452">
    <property type="entry name" value="TPR-like"/>
    <property type="match status" value="3"/>
</dbReference>
<dbReference type="PROSITE" id="PS00107">
    <property type="entry name" value="PROTEIN_KINASE_ATP"/>
    <property type="match status" value="1"/>
</dbReference>
<dbReference type="PANTHER" id="PTHR24348:SF70">
    <property type="entry name" value="PROTEIN KINASE DOMAIN CONTAINING PROTEIN"/>
    <property type="match status" value="1"/>
</dbReference>
<dbReference type="Pfam" id="PF14559">
    <property type="entry name" value="TPR_19"/>
    <property type="match status" value="1"/>
</dbReference>
<dbReference type="SMART" id="SM00028">
    <property type="entry name" value="TPR"/>
    <property type="match status" value="15"/>
</dbReference>
<feature type="repeat" description="TPR" evidence="5">
    <location>
        <begin position="315"/>
        <end position="348"/>
    </location>
</feature>
<dbReference type="InterPro" id="IPR013105">
    <property type="entry name" value="TPR_2"/>
</dbReference>
<keyword evidence="3 5" id="KW-0802">TPR repeat</keyword>
<dbReference type="GeneID" id="25394485"/>
<keyword evidence="8" id="KW-1185">Reference proteome</keyword>
<evidence type="ECO:0000256" key="1">
    <source>
        <dbReference type="ARBA" id="ARBA00022737"/>
    </source>
</evidence>
<keyword evidence="7" id="KW-0418">Kinase</keyword>
<evidence type="ECO:0000313" key="8">
    <source>
        <dbReference type="Proteomes" id="UP000002063"/>
    </source>
</evidence>
<keyword evidence="2" id="KW-0547">Nucleotide-binding</keyword>
<evidence type="ECO:0000256" key="3">
    <source>
        <dbReference type="ARBA" id="ARBA00022803"/>
    </source>
</evidence>
<dbReference type="PROSITE" id="PS50005">
    <property type="entry name" value="TPR"/>
    <property type="match status" value="7"/>
</dbReference>
<dbReference type="PROSITE" id="PS00108">
    <property type="entry name" value="PROTEIN_KINASE_ST"/>
    <property type="match status" value="1"/>
</dbReference>
<protein>
    <submittedName>
        <fullName evidence="7">Serine/threonine protein kinase with TPR repeats</fullName>
    </submittedName>
</protein>
<dbReference type="RefSeq" id="WP_015733081.1">
    <property type="nucleotide sequence ID" value="NC_013407.1"/>
</dbReference>
<dbReference type="InterPro" id="IPR008271">
    <property type="entry name" value="Ser/Thr_kinase_AS"/>
</dbReference>
<dbReference type="Gene3D" id="1.10.510.10">
    <property type="entry name" value="Transferase(Phosphotransferase) domain 1"/>
    <property type="match status" value="1"/>
</dbReference>
<dbReference type="Pfam" id="PF07719">
    <property type="entry name" value="TPR_2"/>
    <property type="match status" value="1"/>
</dbReference>
<evidence type="ECO:0000256" key="2">
    <source>
        <dbReference type="ARBA" id="ARBA00022741"/>
    </source>
</evidence>
<dbReference type="AlphaFoldDB" id="C9RH09"/>
<feature type="domain" description="Protein kinase" evidence="6">
    <location>
        <begin position="826"/>
        <end position="1078"/>
    </location>
</feature>
<feature type="repeat" description="TPR" evidence="5">
    <location>
        <begin position="60"/>
        <end position="93"/>
    </location>
</feature>
<dbReference type="eggNOG" id="arCOG03682">
    <property type="taxonomic scope" value="Archaea"/>
</dbReference>
<organism evidence="7 8">
    <name type="scientific">Methanocaldococcus vulcanius (strain ATCC 700851 / DSM 12094 / M7)</name>
    <name type="common">Methanococcus vulcanius</name>
    <dbReference type="NCBI Taxonomy" id="579137"/>
    <lineage>
        <taxon>Archaea</taxon>
        <taxon>Methanobacteriati</taxon>
        <taxon>Methanobacteriota</taxon>
        <taxon>Methanomada group</taxon>
        <taxon>Methanococci</taxon>
        <taxon>Methanococcales</taxon>
        <taxon>Methanocaldococcaceae</taxon>
        <taxon>Methanocaldococcus</taxon>
    </lineage>
</organism>
<dbReference type="SMART" id="SM00220">
    <property type="entry name" value="S_TKc"/>
    <property type="match status" value="1"/>
</dbReference>
<keyword evidence="7" id="KW-0723">Serine/threonine-protein kinase</keyword>
<evidence type="ECO:0000256" key="4">
    <source>
        <dbReference type="ARBA" id="ARBA00022840"/>
    </source>
</evidence>
<dbReference type="KEGG" id="mvu:Metvu_1003"/>
<dbReference type="SUPFAM" id="SSF56112">
    <property type="entry name" value="Protein kinase-like (PK-like)"/>
    <property type="match status" value="1"/>
</dbReference>
<reference evidence="7" key="1">
    <citation type="submission" date="2009-10" db="EMBL/GenBank/DDBJ databases">
        <title>Complete sequence of chromosome of Methanocaldococcus vulcanius M7.</title>
        <authorList>
            <consortium name="US DOE Joint Genome Institute"/>
            <person name="Lucas S."/>
            <person name="Copeland A."/>
            <person name="Lapidus A."/>
            <person name="Glavina del Rio T."/>
            <person name="Dalin E."/>
            <person name="Tice H."/>
            <person name="Bruce D."/>
            <person name="Goodwin L."/>
            <person name="Pitluck S."/>
            <person name="Lcollab F.I."/>
            <person name="Brettin T."/>
            <person name="Detter J.C."/>
            <person name="Han C."/>
            <person name="Tapia R."/>
            <person name="Kuske C.R."/>
            <person name="Schmutz J."/>
            <person name="Larimer F."/>
            <person name="Land M."/>
            <person name="Hauser L."/>
            <person name="Kyrpides N."/>
            <person name="Ovchinikova G."/>
            <person name="Sieprawska-Lupa M."/>
            <person name="Whitman W.B."/>
            <person name="Woyke T."/>
        </authorList>
    </citation>
    <scope>NUCLEOTIDE SEQUENCE [LARGE SCALE GENOMIC DNA]</scope>
    <source>
        <strain evidence="7">M7</strain>
    </source>
</reference>
<dbReference type="HOGENOM" id="CLU_273825_0_0_2"/>
<dbReference type="GO" id="GO:0005524">
    <property type="term" value="F:ATP binding"/>
    <property type="evidence" value="ECO:0007669"/>
    <property type="project" value="UniProtKB-KW"/>
</dbReference>
<dbReference type="PANTHER" id="PTHR24348">
    <property type="entry name" value="SERINE/THREONINE-PROTEIN KINASE UNC-51-RELATED"/>
    <property type="match status" value="1"/>
</dbReference>
<feature type="repeat" description="TPR" evidence="5">
    <location>
        <begin position="154"/>
        <end position="187"/>
    </location>
</feature>
<feature type="repeat" description="TPR" evidence="5">
    <location>
        <begin position="647"/>
        <end position="680"/>
    </location>
</feature>
<dbReference type="Gene3D" id="1.25.40.10">
    <property type="entry name" value="Tetratricopeptide repeat domain"/>
    <property type="match status" value="7"/>
</dbReference>
<dbReference type="Pfam" id="PF13432">
    <property type="entry name" value="TPR_16"/>
    <property type="match status" value="1"/>
</dbReference>
<dbReference type="GO" id="GO:0004674">
    <property type="term" value="F:protein serine/threonine kinase activity"/>
    <property type="evidence" value="ECO:0007669"/>
    <property type="project" value="UniProtKB-KW"/>
</dbReference>
<evidence type="ECO:0000256" key="5">
    <source>
        <dbReference type="PROSITE-ProRule" id="PRU00339"/>
    </source>
</evidence>
<sequence length="1173" mass="136200">MVIKLLKKIFKGESLEDLIKEGDNFFIEGKYILAKKAYLDALKIEDNKKIRDKIKIIEKIEKLKKDADNLFENGAYNNALKKYEEILKLNPNDTNIKTNLNICKEKILLNEGELLFRSKKYEDALSKFKEVLKIDSKNSIAKAKIKMIENILRIEEINKTAKNLFNKGKYNDAIKLYNEALKLDPKNDVLWNNCGNVYYALKDYQMALKCYEKALSLNPKNELAMYNKALILKDMREYKKALSIINTLMHLNPKNEKVFELRKKIIAEIGNNLNQSDNNSKFPTLQKAVKEYKNGNYYKAIELLNQCLSSNENDTEVLRYLGDAYLNIGNYSKALECFNKILKTNNKNVNAKNKINYVANRLKSEGLAHYKNRNYKDALILLDEYLKHNKKDTEAYYFKALCYEKLGFYEESLLCINNALKYNKNNKKLLEYKKSLMEMLNNSKLNNTSLNDKTNDNSVKNTSQNMQKISSSKNNVLGNFSKDEILKHFNKINKSSLDTGLLYKLGDFFISEGEYDKALKCYDSILNKTIEAGALWRKGKCLYLMNKFDESIKCFEEYAKRYKNSTIVYNLSYEFGNILYNKRDYENAIKYYQFIEKNYTNNLKNKIICRKKDLLEKIANCYYNLGDYNNALKYLKMDSVKNNTLLYNVLVKFGDSLLKKADYKNAINYYKEALKINNNTTLRSMIKSLEEQNNPPNLIINFPKTTFVLGRWEKIKVKIINKGEGTAKNVQLKFSDDFNVKGISPLSIKGKSSEELTIYVRPNYEGIVPLEIAVEYQHNNKTYQNTYNFEVEVKGAHIYKEKSFKLTDIINPSTPKTFPPELEEFYKNIQFIGQGGFARVFKAIRVKDNLPVAIKLPISLDASTGKSFIKELENWTKLNHPNIVKVYDYNILPIPYFEMELCDESLEDYLKRKRVLDVKEASYIIFNIAEGLKYAHNKGIIHRDLKPHNILLKNGIPKITDWGLSKVISKSTLTTRGGFTPHYASPEQINNTKTDERTDIWQLGVIFYQLTTGEFPFDGKSVIEIGMKIITKKPKPPKKINSEIDSNVSKIILKCLNKNPKDRYSSILELQRDLAKYLQITFKEELKKSITIRDFSRSAFYCGELFLMCLKINDGVNAYKYCGDLIEYAKGDIKNDLIKLKEMIAYRVENKMPIPEEIISSAEVIVHKIKLKF</sequence>
<dbReference type="Pfam" id="PF13174">
    <property type="entry name" value="TPR_6"/>
    <property type="match status" value="2"/>
</dbReference>
<dbReference type="STRING" id="579137.Metvu_1003"/>
<feature type="repeat" description="TPR" evidence="5">
    <location>
        <begin position="188"/>
        <end position="221"/>
    </location>
</feature>
<name>C9RH09_METVM</name>
<dbReference type="Pfam" id="PF00069">
    <property type="entry name" value="Pkinase"/>
    <property type="match status" value="1"/>
</dbReference>
<dbReference type="InterPro" id="IPR011009">
    <property type="entry name" value="Kinase-like_dom_sf"/>
</dbReference>
<dbReference type="GO" id="GO:0005737">
    <property type="term" value="C:cytoplasm"/>
    <property type="evidence" value="ECO:0007669"/>
    <property type="project" value="TreeGrafter"/>
</dbReference>
<dbReference type="OrthoDB" id="41005at2157"/>
<dbReference type="InterPro" id="IPR045269">
    <property type="entry name" value="Atg1-like"/>
</dbReference>
<keyword evidence="1" id="KW-0677">Repeat</keyword>
<dbReference type="Pfam" id="PF13181">
    <property type="entry name" value="TPR_8"/>
    <property type="match status" value="1"/>
</dbReference>
<accession>C9RH09</accession>
<feature type="repeat" description="TPR" evidence="5">
    <location>
        <begin position="499"/>
        <end position="532"/>
    </location>
</feature>
<proteinExistence type="predicted"/>
<dbReference type="Proteomes" id="UP000002063">
    <property type="component" value="Chromosome"/>
</dbReference>